<dbReference type="EMBL" id="FQWB01000009">
    <property type="protein sequence ID" value="SHG98297.1"/>
    <property type="molecule type" value="Genomic_DNA"/>
</dbReference>
<dbReference type="STRING" id="468056.SAMN05443549_109111"/>
<accession>A0A1M5P9C6</accession>
<name>A0A1M5P9C6_9FLAO</name>
<dbReference type="RefSeq" id="WP_073371869.1">
    <property type="nucleotide sequence ID" value="NZ_FQWB01000009.1"/>
</dbReference>
<dbReference type="AlphaFoldDB" id="A0A1M5P9C6"/>
<gene>
    <name evidence="1" type="ORF">SAMN05443549_109111</name>
</gene>
<evidence type="ECO:0000313" key="2">
    <source>
        <dbReference type="Proteomes" id="UP000184516"/>
    </source>
</evidence>
<dbReference type="OrthoDB" id="1377158at2"/>
<keyword evidence="2" id="KW-1185">Reference proteome</keyword>
<protein>
    <submittedName>
        <fullName evidence="1">Uncharacterized protein</fullName>
    </submittedName>
</protein>
<evidence type="ECO:0000313" key="1">
    <source>
        <dbReference type="EMBL" id="SHG98297.1"/>
    </source>
</evidence>
<organism evidence="1 2">
    <name type="scientific">Flavobacterium fluvii</name>
    <dbReference type="NCBI Taxonomy" id="468056"/>
    <lineage>
        <taxon>Bacteria</taxon>
        <taxon>Pseudomonadati</taxon>
        <taxon>Bacteroidota</taxon>
        <taxon>Flavobacteriia</taxon>
        <taxon>Flavobacteriales</taxon>
        <taxon>Flavobacteriaceae</taxon>
        <taxon>Flavobacterium</taxon>
    </lineage>
</organism>
<proteinExistence type="predicted"/>
<dbReference type="Proteomes" id="UP000184516">
    <property type="component" value="Unassembled WGS sequence"/>
</dbReference>
<reference evidence="2" key="1">
    <citation type="submission" date="2016-11" db="EMBL/GenBank/DDBJ databases">
        <authorList>
            <person name="Varghese N."/>
            <person name="Submissions S."/>
        </authorList>
    </citation>
    <scope>NUCLEOTIDE SEQUENCE [LARGE SCALE GENOMIC DNA]</scope>
    <source>
        <strain evidence="2">DSM 19978</strain>
    </source>
</reference>
<sequence>MALNDNAFKTKIIALQDEMIQADDYNAAKVVYAEKLMLAIKEYIMSGTVSVTVATTGTAVAQTGTGTGTIS</sequence>